<dbReference type="PANTHER" id="PTHR24221:SF503">
    <property type="entry name" value="MITOCHONDRIAL POTASSIUM CHANNEL ATP-BINDING SUBUNIT"/>
    <property type="match status" value="1"/>
</dbReference>
<dbReference type="AlphaFoldDB" id="A0A9W9K0X8"/>
<evidence type="ECO:0000256" key="8">
    <source>
        <dbReference type="ARBA" id="ARBA00024363"/>
    </source>
</evidence>
<protein>
    <recommendedName>
        <fullName evidence="15">ABC transporter</fullName>
    </recommendedName>
</protein>
<dbReference type="Pfam" id="PF00664">
    <property type="entry name" value="ABC_membrane"/>
    <property type="match status" value="1"/>
</dbReference>
<dbReference type="SUPFAM" id="SSF90123">
    <property type="entry name" value="ABC transporter transmembrane region"/>
    <property type="match status" value="1"/>
</dbReference>
<feature type="region of interest" description="Disordered" evidence="9">
    <location>
        <begin position="193"/>
        <end position="225"/>
    </location>
</feature>
<dbReference type="PROSITE" id="PS50893">
    <property type="entry name" value="ABC_TRANSPORTER_2"/>
    <property type="match status" value="1"/>
</dbReference>
<dbReference type="Gene3D" id="1.20.1560.10">
    <property type="entry name" value="ABC transporter type 1, transmembrane domain"/>
    <property type="match status" value="1"/>
</dbReference>
<evidence type="ECO:0000256" key="6">
    <source>
        <dbReference type="ARBA" id="ARBA00022989"/>
    </source>
</evidence>
<dbReference type="EMBL" id="JAPQKH010000007">
    <property type="protein sequence ID" value="KAJ5088067.1"/>
    <property type="molecule type" value="Genomic_DNA"/>
</dbReference>
<keyword evidence="14" id="KW-1185">Reference proteome</keyword>
<dbReference type="FunFam" id="3.40.50.300:FF:000287">
    <property type="entry name" value="Multidrug ABC transporter ATP-binding protein"/>
    <property type="match status" value="1"/>
</dbReference>
<keyword evidence="5" id="KW-0067">ATP-binding</keyword>
<evidence type="ECO:0000313" key="13">
    <source>
        <dbReference type="EMBL" id="KAJ5088067.1"/>
    </source>
</evidence>
<proteinExistence type="inferred from homology"/>
<organism evidence="13 14">
    <name type="scientific">Penicillium angulare</name>
    <dbReference type="NCBI Taxonomy" id="116970"/>
    <lineage>
        <taxon>Eukaryota</taxon>
        <taxon>Fungi</taxon>
        <taxon>Dikarya</taxon>
        <taxon>Ascomycota</taxon>
        <taxon>Pezizomycotina</taxon>
        <taxon>Eurotiomycetes</taxon>
        <taxon>Eurotiomycetidae</taxon>
        <taxon>Eurotiales</taxon>
        <taxon>Aspergillaceae</taxon>
        <taxon>Penicillium</taxon>
    </lineage>
</organism>
<feature type="domain" description="ABC transmembrane type-1" evidence="12">
    <location>
        <begin position="255"/>
        <end position="536"/>
    </location>
</feature>
<comment type="similarity">
    <text evidence="8">Belongs to the ABC transporter superfamily. ABCB family. Heavy Metal importer (TC 3.A.1.210) subfamily.</text>
</comment>
<dbReference type="InterPro" id="IPR011527">
    <property type="entry name" value="ABC1_TM_dom"/>
</dbReference>
<feature type="transmembrane region" description="Helical" evidence="10">
    <location>
        <begin position="366"/>
        <end position="386"/>
    </location>
</feature>
<keyword evidence="6 10" id="KW-1133">Transmembrane helix</keyword>
<dbReference type="GO" id="GO:0016020">
    <property type="term" value="C:membrane"/>
    <property type="evidence" value="ECO:0007669"/>
    <property type="project" value="UniProtKB-SubCell"/>
</dbReference>
<dbReference type="GO" id="GO:0005524">
    <property type="term" value="F:ATP binding"/>
    <property type="evidence" value="ECO:0007669"/>
    <property type="project" value="UniProtKB-KW"/>
</dbReference>
<feature type="transmembrane region" description="Helical" evidence="10">
    <location>
        <begin position="6"/>
        <end position="28"/>
    </location>
</feature>
<gene>
    <name evidence="13" type="ORF">N7456_011683</name>
</gene>
<keyword evidence="2" id="KW-0813">Transport</keyword>
<dbReference type="GO" id="GO:0140359">
    <property type="term" value="F:ABC-type transporter activity"/>
    <property type="evidence" value="ECO:0007669"/>
    <property type="project" value="InterPro"/>
</dbReference>
<keyword evidence="4" id="KW-0547">Nucleotide-binding</keyword>
<evidence type="ECO:0000256" key="9">
    <source>
        <dbReference type="SAM" id="MobiDB-lite"/>
    </source>
</evidence>
<dbReference type="PROSITE" id="PS50929">
    <property type="entry name" value="ABC_TM1F"/>
    <property type="match status" value="1"/>
</dbReference>
<feature type="domain" description="ABC transporter" evidence="11">
    <location>
        <begin position="570"/>
        <end position="804"/>
    </location>
</feature>
<keyword evidence="7 10" id="KW-0472">Membrane</keyword>
<dbReference type="Gene3D" id="3.40.50.300">
    <property type="entry name" value="P-loop containing nucleotide triphosphate hydrolases"/>
    <property type="match status" value="1"/>
</dbReference>
<evidence type="ECO:0008006" key="15">
    <source>
        <dbReference type="Google" id="ProtNLM"/>
    </source>
</evidence>
<feature type="transmembrane region" description="Helical" evidence="10">
    <location>
        <begin position="49"/>
        <end position="70"/>
    </location>
</feature>
<feature type="transmembrane region" description="Helical" evidence="10">
    <location>
        <begin position="76"/>
        <end position="92"/>
    </location>
</feature>
<keyword evidence="3 10" id="KW-0812">Transmembrane</keyword>
<dbReference type="Proteomes" id="UP001149165">
    <property type="component" value="Unassembled WGS sequence"/>
</dbReference>
<dbReference type="InterPro" id="IPR036640">
    <property type="entry name" value="ABC1_TM_sf"/>
</dbReference>
<dbReference type="InterPro" id="IPR003439">
    <property type="entry name" value="ABC_transporter-like_ATP-bd"/>
</dbReference>
<sequence length="818" mass="91977">MLSSNLRNVLHVVATLSGLLILFTTFLLSHGNSLQSNPVPRTRYFRRTFLAWLTALAFASESVFLVTGSYEFEYSLNQNIAVVFYATGWALISLRTTPIFGEGITFCVTSGLYSSIITVLDWSSKAKILPIIQIARLVVILALFIDYILQWASFRLSHMLKDQEHSAEEAQPFLSNGSQSSTAENGLSYGTAAKPADPQFENSESESDDEYGRSARSKKKQQKTGNMWASYRDGIKLMMPYVVPRHDRKVQACVVVCLGCLVANRFLNILVPRQLGIVADKLFAGQLPYKDLVIYWALYILHDDAGLGLIQSLAKIPIQQFSYRQITKAAFSHVMGLSMEFHSSRDSAEVMTTIEQGRSFTRVLEVMILEIIPMLFDFVIAFGVLIFKFQSSVALCMVIASFIFLTLQIITSSWNIRFRRRLMRSMRKQARRMHQAVESWQTVASFNMFDYENERFGGAVDTYLTRRKNWFIRDAFTSALTEIIMPTNFLLLSSLVVYEIYSKQATPGDFVFLLQYWSYFVWPIRGLSYRYRSIIANLTDAERLITLMKTPSSVCDQEGALSLTGIKGHIVFDNVGFSYDNKRQSAQDINISASPGETVALVGRTGSGKSTLMKLLMRFYDVSAGKITIDGHDLRAITLGSLRDSIGIVPQDPLLFNSSIMENLRYARIDATDEEIYEACRSAAIHDKILTFPSGYQTHVGEHGVKLSGGEVQRLAVARAFLKDAPVLILDEATSSVDTETENIIQDALKKLREKRTTFVLAHRLSTIVDADRILVIEDGTLAEQGTHKELLKTGGRYSRFWEAQFGKSGSDKVSFSD</sequence>
<dbReference type="CDD" id="cd18583">
    <property type="entry name" value="ABC_6TM_HMT1"/>
    <property type="match status" value="1"/>
</dbReference>
<comment type="caution">
    <text evidence="13">The sequence shown here is derived from an EMBL/GenBank/DDBJ whole genome shotgun (WGS) entry which is preliminary data.</text>
</comment>
<feature type="transmembrane region" description="Helical" evidence="10">
    <location>
        <begin position="475"/>
        <end position="498"/>
    </location>
</feature>
<dbReference type="PANTHER" id="PTHR24221">
    <property type="entry name" value="ATP-BINDING CASSETTE SUB-FAMILY B"/>
    <property type="match status" value="1"/>
</dbReference>
<comment type="subcellular location">
    <subcellularLocation>
        <location evidence="1">Membrane</location>
        <topology evidence="1">Multi-pass membrane protein</topology>
    </subcellularLocation>
</comment>
<evidence type="ECO:0000256" key="4">
    <source>
        <dbReference type="ARBA" id="ARBA00022741"/>
    </source>
</evidence>
<evidence type="ECO:0000259" key="11">
    <source>
        <dbReference type="PROSITE" id="PS50893"/>
    </source>
</evidence>
<evidence type="ECO:0000256" key="3">
    <source>
        <dbReference type="ARBA" id="ARBA00022692"/>
    </source>
</evidence>
<dbReference type="Pfam" id="PF00005">
    <property type="entry name" value="ABC_tran"/>
    <property type="match status" value="1"/>
</dbReference>
<feature type="transmembrane region" description="Helical" evidence="10">
    <location>
        <begin position="392"/>
        <end position="416"/>
    </location>
</feature>
<dbReference type="InterPro" id="IPR003593">
    <property type="entry name" value="AAA+_ATPase"/>
</dbReference>
<evidence type="ECO:0000256" key="2">
    <source>
        <dbReference type="ARBA" id="ARBA00022448"/>
    </source>
</evidence>
<feature type="transmembrane region" description="Helical" evidence="10">
    <location>
        <begin position="104"/>
        <end position="122"/>
    </location>
</feature>
<accession>A0A9W9K0X8</accession>
<name>A0A9W9K0X8_9EURO</name>
<dbReference type="SMART" id="SM00382">
    <property type="entry name" value="AAA"/>
    <property type="match status" value="1"/>
</dbReference>
<feature type="transmembrane region" description="Helical" evidence="10">
    <location>
        <begin position="128"/>
        <end position="149"/>
    </location>
</feature>
<evidence type="ECO:0000259" key="12">
    <source>
        <dbReference type="PROSITE" id="PS50929"/>
    </source>
</evidence>
<evidence type="ECO:0000256" key="7">
    <source>
        <dbReference type="ARBA" id="ARBA00023136"/>
    </source>
</evidence>
<reference evidence="13" key="1">
    <citation type="submission" date="2022-11" db="EMBL/GenBank/DDBJ databases">
        <authorList>
            <person name="Petersen C."/>
        </authorList>
    </citation>
    <scope>NUCLEOTIDE SEQUENCE</scope>
    <source>
        <strain evidence="13">IBT 30069</strain>
    </source>
</reference>
<evidence type="ECO:0000256" key="10">
    <source>
        <dbReference type="SAM" id="Phobius"/>
    </source>
</evidence>
<evidence type="ECO:0000256" key="5">
    <source>
        <dbReference type="ARBA" id="ARBA00022840"/>
    </source>
</evidence>
<dbReference type="GO" id="GO:0016887">
    <property type="term" value="F:ATP hydrolysis activity"/>
    <property type="evidence" value="ECO:0007669"/>
    <property type="project" value="InterPro"/>
</dbReference>
<evidence type="ECO:0000256" key="1">
    <source>
        <dbReference type="ARBA" id="ARBA00004141"/>
    </source>
</evidence>
<evidence type="ECO:0000313" key="14">
    <source>
        <dbReference type="Proteomes" id="UP001149165"/>
    </source>
</evidence>
<dbReference type="OrthoDB" id="6500128at2759"/>
<dbReference type="InterPro" id="IPR039421">
    <property type="entry name" value="Type_1_exporter"/>
</dbReference>
<dbReference type="SUPFAM" id="SSF52540">
    <property type="entry name" value="P-loop containing nucleoside triphosphate hydrolases"/>
    <property type="match status" value="1"/>
</dbReference>
<reference evidence="13" key="2">
    <citation type="journal article" date="2023" name="IMA Fungus">
        <title>Comparative genomic study of the Penicillium genus elucidates a diverse pangenome and 15 lateral gene transfer events.</title>
        <authorList>
            <person name="Petersen C."/>
            <person name="Sorensen T."/>
            <person name="Nielsen M.R."/>
            <person name="Sondergaard T.E."/>
            <person name="Sorensen J.L."/>
            <person name="Fitzpatrick D.A."/>
            <person name="Frisvad J.C."/>
            <person name="Nielsen K.L."/>
        </authorList>
    </citation>
    <scope>NUCLEOTIDE SEQUENCE</scope>
    <source>
        <strain evidence="13">IBT 30069</strain>
    </source>
</reference>
<dbReference type="InterPro" id="IPR027417">
    <property type="entry name" value="P-loop_NTPase"/>
</dbReference>